<keyword evidence="2" id="KW-0472">Membrane</keyword>
<dbReference type="Pfam" id="PF00629">
    <property type="entry name" value="MAM"/>
    <property type="match status" value="2"/>
</dbReference>
<keyword evidence="5" id="KW-1185">Reference proteome</keyword>
<feature type="region of interest" description="Disordered" evidence="1">
    <location>
        <begin position="570"/>
        <end position="593"/>
    </location>
</feature>
<evidence type="ECO:0000313" key="4">
    <source>
        <dbReference type="EMBL" id="CAC5426136.1"/>
    </source>
</evidence>
<dbReference type="AlphaFoldDB" id="A0A6J8F307"/>
<dbReference type="InterPro" id="IPR013320">
    <property type="entry name" value="ConA-like_dom_sf"/>
</dbReference>
<protein>
    <recommendedName>
        <fullName evidence="3">MAM domain-containing protein</fullName>
    </recommendedName>
</protein>
<dbReference type="GO" id="GO:0016020">
    <property type="term" value="C:membrane"/>
    <property type="evidence" value="ECO:0007669"/>
    <property type="project" value="InterPro"/>
</dbReference>
<dbReference type="OrthoDB" id="412155at2759"/>
<dbReference type="PROSITE" id="PS50060">
    <property type="entry name" value="MAM_2"/>
    <property type="match status" value="2"/>
</dbReference>
<dbReference type="Gene3D" id="2.60.120.200">
    <property type="match status" value="2"/>
</dbReference>
<dbReference type="SMART" id="SM00137">
    <property type="entry name" value="MAM"/>
    <property type="match status" value="2"/>
</dbReference>
<dbReference type="PANTHER" id="PTHR23282">
    <property type="entry name" value="APICAL ENDOSOMAL GLYCOPROTEIN PRECURSOR"/>
    <property type="match status" value="1"/>
</dbReference>
<sequence>MPRRKLTIAQKWQVIGLQEHTFASKSKTISCDVNKTISIVDFNVEPFTTSIAKYKQCNLTEEQTNAIKRGCNRKKSCTISTIIQNSCLLNDYGHVSVSYSCTGVVNRSCTFENDYGCGWLVSGYERYQWKLRRGTTPETYTGPQKDHTTASAYGYYAYTESRSGSKLNDESDLLSGLIVPSPKQCLTFWYHMYGRHINTLKIFQSNSDHNIELWSKSKSKGNKWHFQSLALKNIGSYQIIFKGIRGNGSKSEIAVDDISISNTVCNKVSRFDCNFEAGICEWNAELTPKYTWKIFSGKTPSPETGPGVDHTSGSSHGHYIYLEATAVQKGATSKLTSNTINTVDGVCLTFWYHMYGKSMGTLNVYTESGNITTRYWSQSGNQGNSWNFVSFDISSSEPYTITFEGVCGDFCTSDIALDDIVILQRSCSGLIKYTQSCHKTDESISLSGCSQYYLQPNSTRFVFDREFENCSAIYQDVQTSASTLCNNENRSDVCTFNLSDVIRKDPKCFLSNRLMIQYNCEDERSMNIPGSSQESVGMPMYTIIGISALLVVLIAALVFTIVICNRRKKAKHSQPPEVRTNPTATERNSSSDYTTVNYNEMRDVSLPEIHQIRHENRTTHRERQATTAVIEQVGNNYNRYESLSTNRTSIEHIYEQESIHTNQYELLTNQRESVEHTYEYTEHQSPPSTEPNLSQYQSLTNPSESDTHASTASLQ</sequence>
<organism evidence="4 5">
    <name type="scientific">Mytilus coruscus</name>
    <name type="common">Sea mussel</name>
    <dbReference type="NCBI Taxonomy" id="42192"/>
    <lineage>
        <taxon>Eukaryota</taxon>
        <taxon>Metazoa</taxon>
        <taxon>Spiralia</taxon>
        <taxon>Lophotrochozoa</taxon>
        <taxon>Mollusca</taxon>
        <taxon>Bivalvia</taxon>
        <taxon>Autobranchia</taxon>
        <taxon>Pteriomorphia</taxon>
        <taxon>Mytilida</taxon>
        <taxon>Mytiloidea</taxon>
        <taxon>Mytilidae</taxon>
        <taxon>Mytilinae</taxon>
        <taxon>Mytilus</taxon>
    </lineage>
</organism>
<feature type="domain" description="MAM" evidence="3">
    <location>
        <begin position="271"/>
        <end position="429"/>
    </location>
</feature>
<dbReference type="Proteomes" id="UP000507470">
    <property type="component" value="Unassembled WGS sequence"/>
</dbReference>
<feature type="domain" description="MAM" evidence="3">
    <location>
        <begin position="107"/>
        <end position="267"/>
    </location>
</feature>
<proteinExistence type="predicted"/>
<feature type="region of interest" description="Disordered" evidence="1">
    <location>
        <begin position="677"/>
        <end position="715"/>
    </location>
</feature>
<keyword evidence="2" id="KW-1133">Transmembrane helix</keyword>
<evidence type="ECO:0000256" key="1">
    <source>
        <dbReference type="SAM" id="MobiDB-lite"/>
    </source>
</evidence>
<feature type="transmembrane region" description="Helical" evidence="2">
    <location>
        <begin position="540"/>
        <end position="564"/>
    </location>
</feature>
<dbReference type="InterPro" id="IPR000998">
    <property type="entry name" value="MAM_dom"/>
</dbReference>
<evidence type="ECO:0000259" key="3">
    <source>
        <dbReference type="PROSITE" id="PS50060"/>
    </source>
</evidence>
<dbReference type="InterPro" id="IPR051560">
    <property type="entry name" value="MAM_domain-containing"/>
</dbReference>
<dbReference type="CDD" id="cd06263">
    <property type="entry name" value="MAM"/>
    <property type="match status" value="2"/>
</dbReference>
<dbReference type="EMBL" id="CACVKT020010393">
    <property type="protein sequence ID" value="CAC5426136.1"/>
    <property type="molecule type" value="Genomic_DNA"/>
</dbReference>
<evidence type="ECO:0000256" key="2">
    <source>
        <dbReference type="SAM" id="Phobius"/>
    </source>
</evidence>
<accession>A0A6J8F307</accession>
<dbReference type="PANTHER" id="PTHR23282:SF101">
    <property type="entry name" value="MAM DOMAIN-CONTAINING PROTEIN"/>
    <property type="match status" value="1"/>
</dbReference>
<dbReference type="PROSITE" id="PS00740">
    <property type="entry name" value="MAM_1"/>
    <property type="match status" value="1"/>
</dbReference>
<gene>
    <name evidence="4" type="ORF">MCOR_57875</name>
</gene>
<feature type="compositionally biased region" description="Polar residues" evidence="1">
    <location>
        <begin position="580"/>
        <end position="593"/>
    </location>
</feature>
<reference evidence="4 5" key="1">
    <citation type="submission" date="2020-06" db="EMBL/GenBank/DDBJ databases">
        <authorList>
            <person name="Li R."/>
            <person name="Bekaert M."/>
        </authorList>
    </citation>
    <scope>NUCLEOTIDE SEQUENCE [LARGE SCALE GENOMIC DNA]</scope>
    <source>
        <strain evidence="5">wild</strain>
    </source>
</reference>
<name>A0A6J8F307_MYTCO</name>
<feature type="compositionally biased region" description="Polar residues" evidence="1">
    <location>
        <begin position="683"/>
        <end position="715"/>
    </location>
</feature>
<evidence type="ECO:0000313" key="5">
    <source>
        <dbReference type="Proteomes" id="UP000507470"/>
    </source>
</evidence>
<dbReference type="SUPFAM" id="SSF49899">
    <property type="entry name" value="Concanavalin A-like lectins/glucanases"/>
    <property type="match status" value="2"/>
</dbReference>
<keyword evidence="2" id="KW-0812">Transmembrane</keyword>